<evidence type="ECO:0000256" key="1">
    <source>
        <dbReference type="ARBA" id="ARBA00023015"/>
    </source>
</evidence>
<dbReference type="InterPro" id="IPR019887">
    <property type="entry name" value="Tscrpt_reg_AsnC/Lrp_C"/>
</dbReference>
<dbReference type="InterPro" id="IPR036388">
    <property type="entry name" value="WH-like_DNA-bd_sf"/>
</dbReference>
<gene>
    <name evidence="5" type="ORF">Metus_0390</name>
</gene>
<dbReference type="Gene3D" id="3.30.70.920">
    <property type="match status" value="1"/>
</dbReference>
<keyword evidence="1" id="KW-0805">Transcription regulation</keyword>
<dbReference type="Proteomes" id="UP000288215">
    <property type="component" value="Unassembled WGS sequence"/>
</dbReference>
<dbReference type="SUPFAM" id="SSF46785">
    <property type="entry name" value="Winged helix' DNA-binding domain"/>
    <property type="match status" value="1"/>
</dbReference>
<evidence type="ECO:0000313" key="5">
    <source>
        <dbReference type="EMBL" id="RWX73611.1"/>
    </source>
</evidence>
<dbReference type="CDD" id="cd00090">
    <property type="entry name" value="HTH_ARSR"/>
    <property type="match status" value="1"/>
</dbReference>
<dbReference type="PANTHER" id="PTHR30154:SF34">
    <property type="entry name" value="TRANSCRIPTIONAL REGULATOR AZLB"/>
    <property type="match status" value="1"/>
</dbReference>
<dbReference type="PROSITE" id="PS50956">
    <property type="entry name" value="HTH_ASNC_2"/>
    <property type="match status" value="1"/>
</dbReference>
<dbReference type="GO" id="GO:0043200">
    <property type="term" value="P:response to amino acid"/>
    <property type="evidence" value="ECO:0007669"/>
    <property type="project" value="TreeGrafter"/>
</dbReference>
<dbReference type="AlphaFoldDB" id="A0A444L7N6"/>
<dbReference type="GO" id="GO:0043565">
    <property type="term" value="F:sequence-specific DNA binding"/>
    <property type="evidence" value="ECO:0007669"/>
    <property type="project" value="InterPro"/>
</dbReference>
<evidence type="ECO:0000256" key="3">
    <source>
        <dbReference type="ARBA" id="ARBA00023163"/>
    </source>
</evidence>
<dbReference type="InterPro" id="IPR036390">
    <property type="entry name" value="WH_DNA-bd_sf"/>
</dbReference>
<dbReference type="InterPro" id="IPR019888">
    <property type="entry name" value="Tscrpt_reg_AsnC-like"/>
</dbReference>
<dbReference type="InterPro" id="IPR011008">
    <property type="entry name" value="Dimeric_a/b-barrel"/>
</dbReference>
<organism evidence="5 6">
    <name type="scientific">Methanosuratincola subterraneus</name>
    <dbReference type="NCBI Taxonomy" id="2593994"/>
    <lineage>
        <taxon>Archaea</taxon>
        <taxon>Thermoproteota</taxon>
        <taxon>Methanosuratincolia</taxon>
        <taxon>Candidatus Methanomethylicales</taxon>
        <taxon>Candidatus Methanomethylicaceae</taxon>
        <taxon>Candidatus Methanosuratincola (ex Vanwonterghem et al. 2016)</taxon>
    </lineage>
</organism>
<dbReference type="PANTHER" id="PTHR30154">
    <property type="entry name" value="LEUCINE-RESPONSIVE REGULATORY PROTEIN"/>
    <property type="match status" value="1"/>
</dbReference>
<dbReference type="Gene3D" id="1.10.10.10">
    <property type="entry name" value="Winged helix-like DNA-binding domain superfamily/Winged helix DNA-binding domain"/>
    <property type="match status" value="1"/>
</dbReference>
<feature type="domain" description="HTH asnC-type" evidence="4">
    <location>
        <begin position="12"/>
        <end position="73"/>
    </location>
</feature>
<comment type="caution">
    <text evidence="5">The sequence shown here is derived from an EMBL/GenBank/DDBJ whole genome shotgun (WGS) entry which is preliminary data.</text>
</comment>
<evidence type="ECO:0000259" key="4">
    <source>
        <dbReference type="PROSITE" id="PS50956"/>
    </source>
</evidence>
<dbReference type="Pfam" id="PF13412">
    <property type="entry name" value="HTH_24"/>
    <property type="match status" value="1"/>
</dbReference>
<name>A0A444L7N6_METS7</name>
<dbReference type="PRINTS" id="PR00033">
    <property type="entry name" value="HTHASNC"/>
</dbReference>
<sequence>MKHLKAVLDMALDELDMKIINALQKDASLSYSELARQLGQNESTIRKRVLTLRERGVIKKFTIIVDNLKIGYNTIAVVGFDVDPGMLLEVAQKLSELEEVRYVATSTGDHMIMAEIWGRDGRELSQTLSKIGSIQGIKRICPSILLEKVKE</sequence>
<dbReference type="SMART" id="SM00344">
    <property type="entry name" value="HTH_ASNC"/>
    <property type="match status" value="1"/>
</dbReference>
<evidence type="ECO:0000256" key="2">
    <source>
        <dbReference type="ARBA" id="ARBA00023125"/>
    </source>
</evidence>
<protein>
    <submittedName>
        <fullName evidence="5">Transcriptional regulator Ptr2, AsnC family</fullName>
    </submittedName>
</protein>
<reference evidence="5 6" key="1">
    <citation type="submission" date="2018-12" db="EMBL/GenBank/DDBJ databases">
        <title>The complete genome of the methanogenic archaea of the candidate phylum Verstraetearchaeota, obtained from the metagenome of underground thermal water.</title>
        <authorList>
            <person name="Kadnikov V.V."/>
            <person name="Mardanov A.V."/>
            <person name="Beletsky A.V."/>
            <person name="Karnachuk O.V."/>
            <person name="Ravin N.V."/>
        </authorList>
    </citation>
    <scope>NUCLEOTIDE SEQUENCE [LARGE SCALE GENOMIC DNA]</scope>
    <source>
        <strain evidence="5">Ch88</strain>
    </source>
</reference>
<dbReference type="EMBL" id="RXGA01000002">
    <property type="protein sequence ID" value="RWX73611.1"/>
    <property type="molecule type" value="Genomic_DNA"/>
</dbReference>
<keyword evidence="3" id="KW-0804">Transcription</keyword>
<evidence type="ECO:0000313" key="6">
    <source>
        <dbReference type="Proteomes" id="UP000288215"/>
    </source>
</evidence>
<dbReference type="InterPro" id="IPR000485">
    <property type="entry name" value="AsnC-type_HTH_dom"/>
</dbReference>
<dbReference type="SUPFAM" id="SSF54909">
    <property type="entry name" value="Dimeric alpha+beta barrel"/>
    <property type="match status" value="1"/>
</dbReference>
<dbReference type="GO" id="GO:0005829">
    <property type="term" value="C:cytosol"/>
    <property type="evidence" value="ECO:0007669"/>
    <property type="project" value="TreeGrafter"/>
</dbReference>
<keyword evidence="2" id="KW-0238">DNA-binding</keyword>
<dbReference type="Pfam" id="PF01037">
    <property type="entry name" value="AsnC_trans_reg"/>
    <property type="match status" value="1"/>
</dbReference>
<dbReference type="InterPro" id="IPR011991">
    <property type="entry name" value="ArsR-like_HTH"/>
</dbReference>
<accession>A0A444L7N6</accession>
<proteinExistence type="predicted"/>